<feature type="region of interest" description="Disordered" evidence="1">
    <location>
        <begin position="332"/>
        <end position="373"/>
    </location>
</feature>
<evidence type="ECO:0000313" key="3">
    <source>
        <dbReference type="Proteomes" id="UP000030651"/>
    </source>
</evidence>
<organism evidence="2 3">
    <name type="scientific">Pestalotiopsis fici (strain W106-1 / CGMCC3.15140)</name>
    <dbReference type="NCBI Taxonomy" id="1229662"/>
    <lineage>
        <taxon>Eukaryota</taxon>
        <taxon>Fungi</taxon>
        <taxon>Dikarya</taxon>
        <taxon>Ascomycota</taxon>
        <taxon>Pezizomycotina</taxon>
        <taxon>Sordariomycetes</taxon>
        <taxon>Xylariomycetidae</taxon>
        <taxon>Amphisphaeriales</taxon>
        <taxon>Sporocadaceae</taxon>
        <taxon>Pestalotiopsis</taxon>
    </lineage>
</organism>
<dbReference type="InParanoid" id="W3WLM8"/>
<dbReference type="eggNOG" id="ENOG502ST92">
    <property type="taxonomic scope" value="Eukaryota"/>
</dbReference>
<proteinExistence type="predicted"/>
<dbReference type="EMBL" id="KI912119">
    <property type="protein sequence ID" value="ETS74810.1"/>
    <property type="molecule type" value="Genomic_DNA"/>
</dbReference>
<evidence type="ECO:0000313" key="2">
    <source>
        <dbReference type="EMBL" id="ETS74810.1"/>
    </source>
</evidence>
<dbReference type="OrthoDB" id="5333491at2759"/>
<sequence>MATSDTLDFVSSVGVGRMSTVAQSRIDSRTFSAVRTNSSAESLRQFEEAFARTDLRGLVRRIDFDVILPPVSEKRLENKFQSSLEAKANSTAFSRAVLDLFARLSSWDAKGIALRVTATSPSDDETMRATGRSISVRPRRNDFRYIGADLAAIPETGLPKVYSVSSLDMEKLDCNSGNPSGRRLHPDLLQVMMLSLPMLESAKWEFFMPPRSRGQRRQEFRTALAAALDRSSFSSLQSLCITLHDVDPRNENAELESFVGDTGVDDLSAAVQGICNSPTLTTLRLCGKWSLSSTAFERGFGPSVSSVYIDFSSISPSGNWLFDSIPHLADEDETCDDYNDNDSDDDEASTGGDLYDFNSADSDEMDNLDSEAEDRANSFLPAQETRGRPNADNFLPLFVSVTTAAAKSFNSLAHLEAHLMGGVSQVHLGYFGCRGGQGRETAEFSVDWPHPWIRKRHPGEELDKPTWYLATWGAVDPDDWKIPRALRAAMESCPTEVSIMTHSNIKALEFE</sequence>
<accession>W3WLM8</accession>
<protein>
    <submittedName>
        <fullName evidence="2">Uncharacterized protein</fullName>
    </submittedName>
</protein>
<dbReference type="RefSeq" id="XP_007840066.1">
    <property type="nucleotide sequence ID" value="XM_007841875.1"/>
</dbReference>
<keyword evidence="3" id="KW-1185">Reference proteome</keyword>
<feature type="compositionally biased region" description="Acidic residues" evidence="1">
    <location>
        <begin position="332"/>
        <end position="348"/>
    </location>
</feature>
<evidence type="ECO:0000256" key="1">
    <source>
        <dbReference type="SAM" id="MobiDB-lite"/>
    </source>
</evidence>
<dbReference type="KEGG" id="pfy:PFICI_13294"/>
<dbReference type="GeneID" id="19278307"/>
<gene>
    <name evidence="2" type="ORF">PFICI_13294</name>
</gene>
<dbReference type="HOGENOM" id="CLU_029473_1_1_1"/>
<dbReference type="OMA" id="FTHTEES"/>
<feature type="compositionally biased region" description="Acidic residues" evidence="1">
    <location>
        <begin position="361"/>
        <end position="372"/>
    </location>
</feature>
<reference evidence="3" key="1">
    <citation type="journal article" date="2015" name="BMC Genomics">
        <title>Genomic and transcriptomic analysis of the endophytic fungus Pestalotiopsis fici reveals its lifestyle and high potential for synthesis of natural products.</title>
        <authorList>
            <person name="Wang X."/>
            <person name="Zhang X."/>
            <person name="Liu L."/>
            <person name="Xiang M."/>
            <person name="Wang W."/>
            <person name="Sun X."/>
            <person name="Che Y."/>
            <person name="Guo L."/>
            <person name="Liu G."/>
            <person name="Guo L."/>
            <person name="Wang C."/>
            <person name="Yin W.B."/>
            <person name="Stadler M."/>
            <person name="Zhang X."/>
            <person name="Liu X."/>
        </authorList>
    </citation>
    <scope>NUCLEOTIDE SEQUENCE [LARGE SCALE GENOMIC DNA]</scope>
    <source>
        <strain evidence="3">W106-1 / CGMCC3.15140</strain>
    </source>
</reference>
<dbReference type="Proteomes" id="UP000030651">
    <property type="component" value="Unassembled WGS sequence"/>
</dbReference>
<dbReference type="AlphaFoldDB" id="W3WLM8"/>
<name>W3WLM8_PESFW</name>